<reference evidence="2 3" key="1">
    <citation type="submission" date="2013-11" db="EMBL/GenBank/DDBJ databases">
        <title>Single cell genomics of uncultured Tannerella BU063 (oral taxon 286).</title>
        <authorList>
            <person name="Beall C.J."/>
            <person name="Campbell A.G."/>
            <person name="Griffen A.L."/>
            <person name="Podar M."/>
            <person name="Leys E.J."/>
        </authorList>
    </citation>
    <scope>NUCLEOTIDE SEQUENCE [LARGE SCALE GENOMIC DNA]</scope>
    <source>
        <strain evidence="2">Cell 5</strain>
    </source>
</reference>
<protein>
    <submittedName>
        <fullName evidence="2">Uncharacterized protein</fullName>
    </submittedName>
</protein>
<comment type="caution">
    <text evidence="2">The sequence shown here is derived from an EMBL/GenBank/DDBJ whole genome shotgun (WGS) entry which is preliminary data.</text>
</comment>
<dbReference type="EMBL" id="AYYC01000505">
    <property type="protein sequence ID" value="ETK05531.1"/>
    <property type="molecule type" value="Genomic_DNA"/>
</dbReference>
<gene>
    <name evidence="2" type="ORF">T229_02810</name>
</gene>
<evidence type="ECO:0000313" key="3">
    <source>
        <dbReference type="Proteomes" id="UP000018872"/>
    </source>
</evidence>
<dbReference type="AlphaFoldDB" id="W2CGA9"/>
<name>W2CGA9_9BACT</name>
<proteinExistence type="predicted"/>
<dbReference type="Proteomes" id="UP000018872">
    <property type="component" value="Unassembled WGS sequence"/>
</dbReference>
<feature type="region of interest" description="Disordered" evidence="1">
    <location>
        <begin position="13"/>
        <end position="42"/>
    </location>
</feature>
<evidence type="ECO:0000256" key="1">
    <source>
        <dbReference type="SAM" id="MobiDB-lite"/>
    </source>
</evidence>
<evidence type="ECO:0000313" key="2">
    <source>
        <dbReference type="EMBL" id="ETK05531.1"/>
    </source>
</evidence>
<organism evidence="2 3">
    <name type="scientific">Tannerella sp. oral taxon BU063 isolate Cell 5</name>
    <dbReference type="NCBI Taxonomy" id="1410950"/>
    <lineage>
        <taxon>Bacteria</taxon>
        <taxon>Pseudomonadati</taxon>
        <taxon>Bacteroidota</taxon>
        <taxon>Bacteroidia</taxon>
        <taxon>Bacteroidales</taxon>
        <taxon>Tannerellaceae</taxon>
        <taxon>Tannerella</taxon>
    </lineage>
</organism>
<accession>W2CGA9</accession>
<sequence length="187" mass="19963">MQTIHLMEYHLGGASQGGAASESATPSPQLPDAGKPRVSKFDYDPTTRKVTVQASVQQAGEVKTPLGDEQTFEIPAEATFTGIVHKYNVKNATGRTTLKFTAGSGDAPVVNGASVPLSIVLNAGEEGVVYSPVGKFELNTPLQNGELVAVYNSNSNVRRIFFFADKVTLSRTTEGYLLVERSVISKD</sequence>